<feature type="compositionally biased region" description="Basic and acidic residues" evidence="1">
    <location>
        <begin position="51"/>
        <end position="63"/>
    </location>
</feature>
<keyword evidence="3" id="KW-1185">Reference proteome</keyword>
<evidence type="ECO:0000313" key="2">
    <source>
        <dbReference type="EMBL" id="CAL1377447.1"/>
    </source>
</evidence>
<gene>
    <name evidence="2" type="ORF">LTRI10_LOCUS19099</name>
</gene>
<proteinExistence type="predicted"/>
<dbReference type="Proteomes" id="UP001497516">
    <property type="component" value="Chromosome 3"/>
</dbReference>
<feature type="region of interest" description="Disordered" evidence="1">
    <location>
        <begin position="1"/>
        <end position="70"/>
    </location>
</feature>
<feature type="compositionally biased region" description="Basic and acidic residues" evidence="1">
    <location>
        <begin position="15"/>
        <end position="32"/>
    </location>
</feature>
<dbReference type="EMBL" id="OZ034816">
    <property type="protein sequence ID" value="CAL1377447.1"/>
    <property type="molecule type" value="Genomic_DNA"/>
</dbReference>
<dbReference type="AlphaFoldDB" id="A0AAV2DV81"/>
<organism evidence="2 3">
    <name type="scientific">Linum trigynum</name>
    <dbReference type="NCBI Taxonomy" id="586398"/>
    <lineage>
        <taxon>Eukaryota</taxon>
        <taxon>Viridiplantae</taxon>
        <taxon>Streptophyta</taxon>
        <taxon>Embryophyta</taxon>
        <taxon>Tracheophyta</taxon>
        <taxon>Spermatophyta</taxon>
        <taxon>Magnoliopsida</taxon>
        <taxon>eudicotyledons</taxon>
        <taxon>Gunneridae</taxon>
        <taxon>Pentapetalae</taxon>
        <taxon>rosids</taxon>
        <taxon>fabids</taxon>
        <taxon>Malpighiales</taxon>
        <taxon>Linaceae</taxon>
        <taxon>Linum</taxon>
    </lineage>
</organism>
<name>A0AAV2DV81_9ROSI</name>
<reference evidence="2 3" key="1">
    <citation type="submission" date="2024-04" db="EMBL/GenBank/DDBJ databases">
        <authorList>
            <person name="Fracassetti M."/>
        </authorList>
    </citation>
    <scope>NUCLEOTIDE SEQUENCE [LARGE SCALE GENOMIC DNA]</scope>
</reference>
<protein>
    <submittedName>
        <fullName evidence="2">Uncharacterized protein</fullName>
    </submittedName>
</protein>
<sequence length="70" mass="7404">MDAVHLLGTATATTDGRERGRMEAAARGDAMRRRSGRGGCARKNLHGGGRRGTEEGGDREATRKGAGRRP</sequence>
<accession>A0AAV2DV81</accession>
<evidence type="ECO:0000313" key="3">
    <source>
        <dbReference type="Proteomes" id="UP001497516"/>
    </source>
</evidence>
<evidence type="ECO:0000256" key="1">
    <source>
        <dbReference type="SAM" id="MobiDB-lite"/>
    </source>
</evidence>